<accession>A0ABP8QX41</accession>
<keyword evidence="2" id="KW-0378">Hydrolase</keyword>
<dbReference type="RefSeq" id="WP_345472591.1">
    <property type="nucleotide sequence ID" value="NZ_BAABHF010000046.1"/>
</dbReference>
<reference evidence="5" key="1">
    <citation type="journal article" date="2019" name="Int. J. Syst. Evol. Microbiol.">
        <title>The Global Catalogue of Microorganisms (GCM) 10K type strain sequencing project: providing services to taxonomists for standard genome sequencing and annotation.</title>
        <authorList>
            <consortium name="The Broad Institute Genomics Platform"/>
            <consortium name="The Broad Institute Genome Sequencing Center for Infectious Disease"/>
            <person name="Wu L."/>
            <person name="Ma J."/>
        </authorList>
    </citation>
    <scope>NUCLEOTIDE SEQUENCE [LARGE SCALE GENOMIC DNA]</scope>
    <source>
        <strain evidence="5">JCM 17933</strain>
    </source>
</reference>
<dbReference type="InterPro" id="IPR002053">
    <property type="entry name" value="Glyco_hydro_25"/>
</dbReference>
<organism evidence="4 5">
    <name type="scientific">Actinoallomurus oryzae</name>
    <dbReference type="NCBI Taxonomy" id="502180"/>
    <lineage>
        <taxon>Bacteria</taxon>
        <taxon>Bacillati</taxon>
        <taxon>Actinomycetota</taxon>
        <taxon>Actinomycetes</taxon>
        <taxon>Streptosporangiales</taxon>
        <taxon>Thermomonosporaceae</taxon>
        <taxon>Actinoallomurus</taxon>
    </lineage>
</organism>
<dbReference type="SUPFAM" id="SSF51445">
    <property type="entry name" value="(Trans)glycosidases"/>
    <property type="match status" value="1"/>
</dbReference>
<dbReference type="Gene3D" id="3.20.20.80">
    <property type="entry name" value="Glycosidases"/>
    <property type="match status" value="1"/>
</dbReference>
<evidence type="ECO:0000256" key="3">
    <source>
        <dbReference type="ARBA" id="ARBA00023295"/>
    </source>
</evidence>
<comment type="similarity">
    <text evidence="1">Belongs to the glycosyl hydrolase 25 family.</text>
</comment>
<sequence length="244" mass="26890">MLHGFDISAYDSDTAPAADFVIVKATEGSTYTSSRFAAQWRSAKSRAKHRGAYHFARPEASSAASQAARFLDVVRPVPGESVWLDLETSRLGQAKTNAWARAWGDYVREHAPKVTSGVYLGSAYAGNGTGRGLSEHFGRWWYPQYPGAYQLRAGTDAWTVRTANRSSSPPERAPIAALTTRWPSAVTPWLPKTNTTGWKKPDIWQFTDNWKGLDADVTALTLDELAGNGRSTAAKLMRRLLRRG</sequence>
<gene>
    <name evidence="4" type="ORF">GCM10023191_077880</name>
</gene>
<evidence type="ECO:0000313" key="4">
    <source>
        <dbReference type="EMBL" id="GAA4512337.1"/>
    </source>
</evidence>
<evidence type="ECO:0000256" key="1">
    <source>
        <dbReference type="ARBA" id="ARBA00010646"/>
    </source>
</evidence>
<dbReference type="SMART" id="SM00641">
    <property type="entry name" value="Glyco_25"/>
    <property type="match status" value="1"/>
</dbReference>
<evidence type="ECO:0008006" key="6">
    <source>
        <dbReference type="Google" id="ProtNLM"/>
    </source>
</evidence>
<dbReference type="InterPro" id="IPR018077">
    <property type="entry name" value="Glyco_hydro_fam25_subgr"/>
</dbReference>
<dbReference type="PANTHER" id="PTHR34135:SF2">
    <property type="entry name" value="LYSOZYME"/>
    <property type="match status" value="1"/>
</dbReference>
<protein>
    <recommendedName>
        <fullName evidence="6">Lysozyme</fullName>
    </recommendedName>
</protein>
<dbReference type="InterPro" id="IPR017853">
    <property type="entry name" value="GH"/>
</dbReference>
<keyword evidence="3" id="KW-0326">Glycosidase</keyword>
<dbReference type="PROSITE" id="PS51904">
    <property type="entry name" value="GLYCOSYL_HYDROL_F25_2"/>
    <property type="match status" value="1"/>
</dbReference>
<evidence type="ECO:0000256" key="2">
    <source>
        <dbReference type="ARBA" id="ARBA00022801"/>
    </source>
</evidence>
<keyword evidence="5" id="KW-1185">Reference proteome</keyword>
<name>A0ABP8QX41_9ACTN</name>
<dbReference type="Pfam" id="PF01183">
    <property type="entry name" value="Glyco_hydro_25"/>
    <property type="match status" value="1"/>
</dbReference>
<comment type="caution">
    <text evidence="4">The sequence shown here is derived from an EMBL/GenBank/DDBJ whole genome shotgun (WGS) entry which is preliminary data.</text>
</comment>
<dbReference type="Proteomes" id="UP001500503">
    <property type="component" value="Unassembled WGS sequence"/>
</dbReference>
<proteinExistence type="inferred from homology"/>
<dbReference type="PANTHER" id="PTHR34135">
    <property type="entry name" value="LYSOZYME"/>
    <property type="match status" value="1"/>
</dbReference>
<evidence type="ECO:0000313" key="5">
    <source>
        <dbReference type="Proteomes" id="UP001500503"/>
    </source>
</evidence>
<dbReference type="EMBL" id="BAABHF010000046">
    <property type="protein sequence ID" value="GAA4512337.1"/>
    <property type="molecule type" value="Genomic_DNA"/>
</dbReference>